<reference evidence="3 4" key="1">
    <citation type="submission" date="2016-10" db="EMBL/GenBank/DDBJ databases">
        <authorList>
            <person name="de Groot N.N."/>
        </authorList>
    </citation>
    <scope>NUCLEOTIDE SEQUENCE [LARGE SCALE GENOMIC DNA]</scope>
    <source>
        <strain evidence="3 4">Calf135</strain>
    </source>
</reference>
<accession>A0A1H8ESI2</accession>
<name>A0A1H8ESI2_9FIRM</name>
<feature type="region of interest" description="Disordered" evidence="1">
    <location>
        <begin position="978"/>
        <end position="1000"/>
    </location>
</feature>
<evidence type="ECO:0000256" key="2">
    <source>
        <dbReference type="SAM" id="SignalP"/>
    </source>
</evidence>
<dbReference type="PANTHER" id="PTHR30032:SF8">
    <property type="entry name" value="GERMINATION-SPECIFIC N-ACETYLMURAMOYL-L-ALANINE AMIDASE"/>
    <property type="match status" value="1"/>
</dbReference>
<keyword evidence="4" id="KW-1185">Reference proteome</keyword>
<feature type="compositionally biased region" description="Gly residues" evidence="1">
    <location>
        <begin position="978"/>
        <end position="989"/>
    </location>
</feature>
<dbReference type="Gene3D" id="3.40.50.12090">
    <property type="match status" value="2"/>
</dbReference>
<evidence type="ECO:0000256" key="1">
    <source>
        <dbReference type="SAM" id="MobiDB-lite"/>
    </source>
</evidence>
<dbReference type="InterPro" id="IPR051922">
    <property type="entry name" value="Bact_Sporulation_Assoc"/>
</dbReference>
<gene>
    <name evidence="3" type="ORF">SAMN05216454_101232</name>
</gene>
<dbReference type="RefSeq" id="WP_091973549.1">
    <property type="nucleotide sequence ID" value="NZ_FODF01000001.1"/>
</dbReference>
<dbReference type="InterPro" id="IPR007253">
    <property type="entry name" value="Cell_wall-bd_2"/>
</dbReference>
<organism evidence="3 4">
    <name type="scientific">Peptostreptococcus russellii</name>
    <dbReference type="NCBI Taxonomy" id="215200"/>
    <lineage>
        <taxon>Bacteria</taxon>
        <taxon>Bacillati</taxon>
        <taxon>Bacillota</taxon>
        <taxon>Clostridia</taxon>
        <taxon>Peptostreptococcales</taxon>
        <taxon>Peptostreptococcaceae</taxon>
        <taxon>Peptostreptococcus</taxon>
    </lineage>
</organism>
<keyword evidence="2" id="KW-0732">Signal</keyword>
<protein>
    <submittedName>
        <fullName evidence="3">Putative cell wall binding repeat 2</fullName>
    </submittedName>
</protein>
<dbReference type="Pfam" id="PF04122">
    <property type="entry name" value="CW_binding_2"/>
    <property type="match status" value="3"/>
</dbReference>
<feature type="chain" id="PRO_5039294889" evidence="2">
    <location>
        <begin position="29"/>
        <end position="1300"/>
    </location>
</feature>
<evidence type="ECO:0000313" key="4">
    <source>
        <dbReference type="Proteomes" id="UP000199512"/>
    </source>
</evidence>
<proteinExistence type="predicted"/>
<evidence type="ECO:0000313" key="3">
    <source>
        <dbReference type="EMBL" id="SEN22453.1"/>
    </source>
</evidence>
<dbReference type="Proteomes" id="UP000199512">
    <property type="component" value="Unassembled WGS sequence"/>
</dbReference>
<dbReference type="PANTHER" id="PTHR30032">
    <property type="entry name" value="N-ACETYLMURAMOYL-L-ALANINE AMIDASE-RELATED"/>
    <property type="match status" value="1"/>
</dbReference>
<dbReference type="OrthoDB" id="384490at2"/>
<dbReference type="EMBL" id="FODF01000001">
    <property type="protein sequence ID" value="SEN22453.1"/>
    <property type="molecule type" value="Genomic_DNA"/>
</dbReference>
<feature type="signal peptide" evidence="2">
    <location>
        <begin position="1"/>
        <end position="28"/>
    </location>
</feature>
<sequence length="1300" mass="145989">MHRKSKLMSKAIALFLCSLVVAPISNYAFLVNSYGSENEILHENKHSVINLKGIGVKNSETDENITDKLTFIYTDDEDPGGSFEVTTVNGKVPSVALFKDEITGFSHTYTVTLKKNDKYTMKPVHMYIDADYGEESFAYDLDRDEAAIDFYRVTPKENSTDVIKSDVKVNTKEEYVREILQIKEGNSTIKDTKFKFTLTDSSGEKITSESGMKTDSGMQLLSDEVSFKMKINESYTLSLEDNEKYEMDDIHFKFLKKEGDKFPWMYLNNGDDVLNDLHLTRKPDGKRICLKDIEIVDKNNKPINDNIDFEVYNMRDKGYKQSVKLIDGKLTGINIIDGVRFKIGPKDVEKYTLAKAGNINNTFNFINILSNGNNNFPVETDFRGEVKKENIEKLVLIKKSDLLGTKPENKKLANVSINIKDISKNKELIVEDNINFEVLGGGDKQNVSSEKGRLKFNMYPGEKYNIRVVPSEKNNYRMDGMSISLNDKNNIIDGSGNILDSLNIYQGRYILKMRVTHDGYVVKPGYNFQIKGDDGSVQELKNTLGWLTFNGDKDVNYTISMPKNPTYNMEDINFVIKKYKDGYTAVLNDPKYKNDPLFTQIDLERIDGAENPNQDMERVFDPNEDSQGSPCNPNAGNDCIFANKKVTVSGLKTVESKEKEKFTLKEYIQFRLFNSTRQRFEDNIVSEGGVIKNFDIVKGMRYIISLADSDKYTMENNVYMEIDNNENPYNFKVNSPIKDIVVHEKNENNQKKEKVAINIGVLYKGKVTTEPVEFELASPFETIKVNSNDGRLKTELLEDITYTVKVNNNKYDVVAFPLVIKDKSEYNMGKYPYNHSTCELVENIDLLDKNEAKMYNSSVLCPSGKTKVEGMKFNNLQLAVDYVDLAKYPSLKGKDVLGLDINLKNPFRCEVSKLYGDFTITRKLENGKKVKSVYFIKDGEEKQKLEFTQDENFAKIKADSISMYPLVIEFEKGKGVTGSGANSSGGGGSSSSSTTITKKEENVTTNSVFTRLQKENKVNRIAGENRKQTAVEISKKNYKKADTVIIARADSYADALSSAPLAKSMNAPILLSDTNRLDDFIIQEIKRLGASNVVIVGGENSIDKNIESTLSKIIKNGVDRVAGENRYQTAEKIAELVNKNISKSNEAVVASGENWADALCASAFASKNNMPIVLVNNKTSKNEIDKQMKNLGVKKVYIIGGENSINKNIEKKLPKLIERIAGKDRYETSAKIAQYGFKDSKKAFLASGENFADALVIGPVAGNVDAPILLSNKDESKTALTDNHNSLESLTIIGGKNSLK</sequence>